<evidence type="ECO:0000256" key="2">
    <source>
        <dbReference type="ARBA" id="ARBA00022448"/>
    </source>
</evidence>
<evidence type="ECO:0000256" key="4">
    <source>
        <dbReference type="ARBA" id="ARBA00022692"/>
    </source>
</evidence>
<evidence type="ECO:0000256" key="5">
    <source>
        <dbReference type="ARBA" id="ARBA00022989"/>
    </source>
</evidence>
<name>A0ABU0TQ07_MICTR</name>
<evidence type="ECO:0000256" key="1">
    <source>
        <dbReference type="ARBA" id="ARBA00004651"/>
    </source>
</evidence>
<evidence type="ECO:0000259" key="8">
    <source>
        <dbReference type="PROSITE" id="PS50928"/>
    </source>
</evidence>
<keyword evidence="4 7" id="KW-0812">Transmembrane</keyword>
<evidence type="ECO:0000313" key="10">
    <source>
        <dbReference type="Proteomes" id="UP001226691"/>
    </source>
</evidence>
<organism evidence="9 10">
    <name type="scientific">Microbacterium trichothecenolyticum</name>
    <name type="common">Aureobacterium trichothecenolyticum</name>
    <dbReference type="NCBI Taxonomy" id="69370"/>
    <lineage>
        <taxon>Bacteria</taxon>
        <taxon>Bacillati</taxon>
        <taxon>Actinomycetota</taxon>
        <taxon>Actinomycetes</taxon>
        <taxon>Micrococcales</taxon>
        <taxon>Microbacteriaceae</taxon>
        <taxon>Microbacterium</taxon>
    </lineage>
</organism>
<comment type="subcellular location">
    <subcellularLocation>
        <location evidence="1 7">Cell membrane</location>
        <topology evidence="1 7">Multi-pass membrane protein</topology>
    </subcellularLocation>
</comment>
<dbReference type="PANTHER" id="PTHR43163">
    <property type="entry name" value="DIPEPTIDE TRANSPORT SYSTEM PERMEASE PROTEIN DPPB-RELATED"/>
    <property type="match status" value="1"/>
</dbReference>
<keyword evidence="3" id="KW-1003">Cell membrane</keyword>
<feature type="transmembrane region" description="Helical" evidence="7">
    <location>
        <begin position="133"/>
        <end position="154"/>
    </location>
</feature>
<evidence type="ECO:0000256" key="3">
    <source>
        <dbReference type="ARBA" id="ARBA00022475"/>
    </source>
</evidence>
<proteinExistence type="inferred from homology"/>
<evidence type="ECO:0000256" key="7">
    <source>
        <dbReference type="RuleBase" id="RU363032"/>
    </source>
</evidence>
<dbReference type="SUPFAM" id="SSF161098">
    <property type="entry name" value="MetI-like"/>
    <property type="match status" value="1"/>
</dbReference>
<evidence type="ECO:0000256" key="6">
    <source>
        <dbReference type="ARBA" id="ARBA00023136"/>
    </source>
</evidence>
<dbReference type="PROSITE" id="PS50928">
    <property type="entry name" value="ABC_TM1"/>
    <property type="match status" value="1"/>
</dbReference>
<feature type="domain" description="ABC transmembrane type-1" evidence="8">
    <location>
        <begin position="94"/>
        <end position="296"/>
    </location>
</feature>
<sequence length="311" mass="32995">MRFVVTRVVLMIPVLIGVVTVTFLLMHLTPGDPALAYLGQKAGPEALAALRHAWGLDRPLWVQYLQFAGGLLRGDFGTSMYFKQPTAELISARLPVTLELTAMTAVLIVVIAVPAATLAAARQGRAADSLLQLGASAGLGMPQFWVASMLVLVLSLQLGLFPAAGYGDTPLSQFVSLILPALTLAISAAPLVFRSLRSSMIDALDSEYVAFAEAKGLRRFRVLSGYALRNGAISAVTILGVNVGAIIGGTLVVESVFSLPGLGSLMMQGILNRDFPVVQCTTLVFAVLVVLIYLGTDILHRLLDPRVRNAA</sequence>
<dbReference type="Gene3D" id="1.10.3720.10">
    <property type="entry name" value="MetI-like"/>
    <property type="match status" value="1"/>
</dbReference>
<dbReference type="EMBL" id="JAUTBF010000001">
    <property type="protein sequence ID" value="MDQ1121515.1"/>
    <property type="molecule type" value="Genomic_DNA"/>
</dbReference>
<keyword evidence="2 7" id="KW-0813">Transport</keyword>
<comment type="caution">
    <text evidence="9">The sequence shown here is derived from an EMBL/GenBank/DDBJ whole genome shotgun (WGS) entry which is preliminary data.</text>
</comment>
<dbReference type="InterPro" id="IPR045621">
    <property type="entry name" value="BPD_transp_1_N"/>
</dbReference>
<keyword evidence="10" id="KW-1185">Reference proteome</keyword>
<gene>
    <name evidence="9" type="ORF">QE412_000088</name>
</gene>
<dbReference type="CDD" id="cd06261">
    <property type="entry name" value="TM_PBP2"/>
    <property type="match status" value="1"/>
</dbReference>
<dbReference type="Pfam" id="PF00528">
    <property type="entry name" value="BPD_transp_1"/>
    <property type="match status" value="1"/>
</dbReference>
<dbReference type="Pfam" id="PF19300">
    <property type="entry name" value="BPD_transp_1_N"/>
    <property type="match status" value="1"/>
</dbReference>
<feature type="transmembrane region" description="Helical" evidence="7">
    <location>
        <begin position="100"/>
        <end position="121"/>
    </location>
</feature>
<feature type="transmembrane region" description="Helical" evidence="7">
    <location>
        <begin position="275"/>
        <end position="296"/>
    </location>
</feature>
<feature type="transmembrane region" description="Helical" evidence="7">
    <location>
        <begin position="174"/>
        <end position="193"/>
    </location>
</feature>
<reference evidence="9 10" key="1">
    <citation type="submission" date="2023-07" db="EMBL/GenBank/DDBJ databases">
        <title>Functional and genomic diversity of the sorghum phyllosphere microbiome.</title>
        <authorList>
            <person name="Shade A."/>
        </authorList>
    </citation>
    <scope>NUCLEOTIDE SEQUENCE [LARGE SCALE GENOMIC DNA]</scope>
    <source>
        <strain evidence="9 10">SORGH_AS_1207</strain>
    </source>
</reference>
<keyword evidence="5 7" id="KW-1133">Transmembrane helix</keyword>
<comment type="similarity">
    <text evidence="7">Belongs to the binding-protein-dependent transport system permease family.</text>
</comment>
<dbReference type="InterPro" id="IPR035906">
    <property type="entry name" value="MetI-like_sf"/>
</dbReference>
<feature type="transmembrane region" description="Helical" evidence="7">
    <location>
        <begin position="227"/>
        <end position="253"/>
    </location>
</feature>
<dbReference type="PANTHER" id="PTHR43163:SF6">
    <property type="entry name" value="DIPEPTIDE TRANSPORT SYSTEM PERMEASE PROTEIN DPPB-RELATED"/>
    <property type="match status" value="1"/>
</dbReference>
<protein>
    <submittedName>
        <fullName evidence="9">Peptide/nickel transport system permease protein</fullName>
    </submittedName>
</protein>
<keyword evidence="6 7" id="KW-0472">Membrane</keyword>
<dbReference type="Proteomes" id="UP001226691">
    <property type="component" value="Unassembled WGS sequence"/>
</dbReference>
<feature type="transmembrane region" description="Helical" evidence="7">
    <location>
        <begin position="7"/>
        <end position="28"/>
    </location>
</feature>
<evidence type="ECO:0000313" key="9">
    <source>
        <dbReference type="EMBL" id="MDQ1121515.1"/>
    </source>
</evidence>
<accession>A0ABU0TQ07</accession>
<dbReference type="InterPro" id="IPR000515">
    <property type="entry name" value="MetI-like"/>
</dbReference>